<feature type="compositionally biased region" description="Pro residues" evidence="1">
    <location>
        <begin position="323"/>
        <end position="340"/>
    </location>
</feature>
<feature type="region of interest" description="Disordered" evidence="1">
    <location>
        <begin position="1"/>
        <end position="527"/>
    </location>
</feature>
<accession>A0A5E4D696</accession>
<feature type="compositionally biased region" description="Basic residues" evidence="1">
    <location>
        <begin position="51"/>
        <end position="60"/>
    </location>
</feature>
<name>A0A5E4D696_MARMO</name>
<feature type="compositionally biased region" description="Basic and acidic residues" evidence="1">
    <location>
        <begin position="107"/>
        <end position="120"/>
    </location>
</feature>
<organism evidence="2 3">
    <name type="scientific">Marmota monax</name>
    <name type="common">Woodchuck</name>
    <dbReference type="NCBI Taxonomy" id="9995"/>
    <lineage>
        <taxon>Eukaryota</taxon>
        <taxon>Metazoa</taxon>
        <taxon>Chordata</taxon>
        <taxon>Craniata</taxon>
        <taxon>Vertebrata</taxon>
        <taxon>Euteleostomi</taxon>
        <taxon>Mammalia</taxon>
        <taxon>Eutheria</taxon>
        <taxon>Euarchontoglires</taxon>
        <taxon>Glires</taxon>
        <taxon>Rodentia</taxon>
        <taxon>Sciuromorpha</taxon>
        <taxon>Sciuridae</taxon>
        <taxon>Xerinae</taxon>
        <taxon>Marmotini</taxon>
        <taxon>Marmota</taxon>
    </lineage>
</organism>
<dbReference type="EMBL" id="CABDUW010002943">
    <property type="protein sequence ID" value="VTJ88419.1"/>
    <property type="molecule type" value="Genomic_DNA"/>
</dbReference>
<feature type="compositionally biased region" description="Basic residues" evidence="1">
    <location>
        <begin position="282"/>
        <end position="294"/>
    </location>
</feature>
<feature type="compositionally biased region" description="Low complexity" evidence="1">
    <location>
        <begin position="178"/>
        <end position="195"/>
    </location>
</feature>
<protein>
    <submittedName>
        <fullName evidence="2">Uncharacterized protein</fullName>
    </submittedName>
</protein>
<feature type="compositionally biased region" description="Low complexity" evidence="1">
    <location>
        <begin position="223"/>
        <end position="241"/>
    </location>
</feature>
<dbReference type="Proteomes" id="UP000335636">
    <property type="component" value="Unassembled WGS sequence"/>
</dbReference>
<evidence type="ECO:0000313" key="3">
    <source>
        <dbReference type="Proteomes" id="UP000335636"/>
    </source>
</evidence>
<evidence type="ECO:0000313" key="2">
    <source>
        <dbReference type="EMBL" id="VTJ88419.1"/>
    </source>
</evidence>
<feature type="compositionally biased region" description="Basic and acidic residues" evidence="1">
    <location>
        <begin position="509"/>
        <end position="520"/>
    </location>
</feature>
<gene>
    <name evidence="2" type="ORF">MONAX_5E024732</name>
</gene>
<feature type="compositionally biased region" description="Pro residues" evidence="1">
    <location>
        <begin position="1"/>
        <end position="10"/>
    </location>
</feature>
<feature type="compositionally biased region" description="Basic and acidic residues" evidence="1">
    <location>
        <begin position="416"/>
        <end position="427"/>
    </location>
</feature>
<evidence type="ECO:0000256" key="1">
    <source>
        <dbReference type="SAM" id="MobiDB-lite"/>
    </source>
</evidence>
<reference evidence="2" key="1">
    <citation type="submission" date="2019-04" db="EMBL/GenBank/DDBJ databases">
        <authorList>
            <person name="Alioto T."/>
            <person name="Alioto T."/>
        </authorList>
    </citation>
    <scope>NUCLEOTIDE SEQUENCE [LARGE SCALE GENOMIC DNA]</scope>
</reference>
<feature type="compositionally biased region" description="Gly residues" evidence="1">
    <location>
        <begin position="76"/>
        <end position="85"/>
    </location>
</feature>
<feature type="compositionally biased region" description="Basic residues" evidence="1">
    <location>
        <begin position="401"/>
        <end position="413"/>
    </location>
</feature>
<feature type="compositionally biased region" description="Basic and acidic residues" evidence="1">
    <location>
        <begin position="146"/>
        <end position="166"/>
    </location>
</feature>
<dbReference type="AlphaFoldDB" id="A0A5E4D696"/>
<feature type="compositionally biased region" description="Low complexity" evidence="1">
    <location>
        <begin position="121"/>
        <end position="130"/>
    </location>
</feature>
<proteinExistence type="predicted"/>
<keyword evidence="3" id="KW-1185">Reference proteome</keyword>
<sequence>MPFPTSPAPPGERRGGTSGERLLATGPGRGRTHAPERHNPHAAPSGCPAPRRGRGGRTRRPPPSTGTQRRRRQRTSGGGGQGAGAAAGPPVGANSRRVERAGGPGSEETRRGRARQHEEAAAAASVRSGAPEGRQETGEGTCPPAEEPRPERAGRAARAHRPDNPRAAHGVSPPAHTPGARAVPRGPGRAAGRVPCISQPPGRALAGDRSPPPHRRRKRRGAPEPSTRTPRRASPATTARPAGPPPHPVHAREGTAARPRPVSRGGRPGGGEEGGTTPPGWRARRRPRGAKKRGEKTGEKTSGTESGRQENKRGPTATREGGPAPPATPTRPPVPAPEPPNETRRPATTGWSSTRRDAPGLQTPACNATPRAGRVPRPGPLQLQGPLAHHAARGTLPGGPRRPRPGPAHKHAGRPPARDRERAEGHSQRARGKGGRGPSTPGCANRAPPPPRAHARHQRPTQWPHVRQRAPARPSGNPPPTRRGEARAAVGTKSRRSAPTRGGPADPCLPRRREGGDSRLHTPPTVA</sequence>
<comment type="caution">
    <text evidence="2">The sequence shown here is derived from an EMBL/GenBank/DDBJ whole genome shotgun (WGS) entry which is preliminary data.</text>
</comment>